<evidence type="ECO:0000313" key="3">
    <source>
        <dbReference type="Proteomes" id="UP000078559"/>
    </source>
</evidence>
<organism evidence="2 3">
    <name type="scientific">Cytospora mali</name>
    <name type="common">Apple Valsa canker fungus</name>
    <name type="synonym">Valsa mali</name>
    <dbReference type="NCBI Taxonomy" id="578113"/>
    <lineage>
        <taxon>Eukaryota</taxon>
        <taxon>Fungi</taxon>
        <taxon>Dikarya</taxon>
        <taxon>Ascomycota</taxon>
        <taxon>Pezizomycotina</taxon>
        <taxon>Sordariomycetes</taxon>
        <taxon>Sordariomycetidae</taxon>
        <taxon>Diaporthales</taxon>
        <taxon>Cytosporaceae</taxon>
        <taxon>Cytospora</taxon>
    </lineage>
</organism>
<dbReference type="Gene3D" id="6.10.250.2790">
    <property type="match status" value="1"/>
</dbReference>
<dbReference type="SMR" id="A0A194VUW8"/>
<feature type="compositionally biased region" description="Low complexity" evidence="1">
    <location>
        <begin position="19"/>
        <end position="31"/>
    </location>
</feature>
<feature type="compositionally biased region" description="Low complexity" evidence="1">
    <location>
        <begin position="176"/>
        <end position="188"/>
    </location>
</feature>
<keyword evidence="3" id="KW-1185">Reference proteome</keyword>
<sequence length="439" mass="46768">MSWDSKSNLPRRSRGLSLRQAARAATQPTAPIKIDPKSAHTSDPFLQSFLNPAFDPAEHLNAALPPLQGSSSSLRSSSLPSAAKTSVPLAQLSSEAQDLLTQLNAHTTRLTNTLTQLTDDILRSGSRLAYEVELLRGETLGLAETLADEGPLREDLERFVPAGARAASHAPPPPSASARRASLVSAHAPAAPLGGGGGGGGGGGEKDSPVPVTPATAVEKKPEDAAGVKAGEGQGQGQGEGEPQYISQLRTLTLVRSRLDSVIKTFGDAMEFTFPPSEFSVSSGFLSVSAPDFPDMHSATREQISTEEKGQQVLRKIRDEVSGLLARGNPQPVKGVEDATRRVEELKELAGVWKGTAEEKGRQRFVENLARMVEDRHRELVREAEMAREQALRESRSRQDDGGGSRRDQGGSSEATATESKGLGGYGFMKKWQDLRGGL</sequence>
<protein>
    <submittedName>
        <fullName evidence="2">Uncharacterized protein</fullName>
    </submittedName>
</protein>
<gene>
    <name evidence="2" type="ORF">VM1G_03387</name>
</gene>
<feature type="compositionally biased region" description="Gly residues" evidence="1">
    <location>
        <begin position="230"/>
        <end position="240"/>
    </location>
</feature>
<dbReference type="AlphaFoldDB" id="A0A194VUW8"/>
<dbReference type="Proteomes" id="UP000078559">
    <property type="component" value="Chromosome 3"/>
</dbReference>
<feature type="compositionally biased region" description="Gly residues" evidence="1">
    <location>
        <begin position="193"/>
        <end position="203"/>
    </location>
</feature>
<name>A0A194VUW8_CYTMA</name>
<dbReference type="OrthoDB" id="5413829at2759"/>
<evidence type="ECO:0000313" key="2">
    <source>
        <dbReference type="EMBL" id="KUI67600.1"/>
    </source>
</evidence>
<evidence type="ECO:0000256" key="1">
    <source>
        <dbReference type="SAM" id="MobiDB-lite"/>
    </source>
</evidence>
<dbReference type="EMBL" id="CM003100">
    <property type="protein sequence ID" value="KUI67600.1"/>
    <property type="molecule type" value="Genomic_DNA"/>
</dbReference>
<reference evidence="2" key="1">
    <citation type="submission" date="2014-12" db="EMBL/GenBank/DDBJ databases">
        <title>Genome Sequence of Valsa Canker Pathogens Uncovers a Specific Adaption of Colonization on Woody Bark.</title>
        <authorList>
            <person name="Yin Z."/>
            <person name="Liu H."/>
            <person name="Gao X."/>
            <person name="Li Z."/>
            <person name="Song N."/>
            <person name="Ke X."/>
            <person name="Dai Q."/>
            <person name="Wu Y."/>
            <person name="Sun Y."/>
            <person name="Xu J.-R."/>
            <person name="Kang Z.K."/>
            <person name="Wang L."/>
            <person name="Huang L."/>
        </authorList>
    </citation>
    <scope>NUCLEOTIDE SEQUENCE [LARGE SCALE GENOMIC DNA]</scope>
    <source>
        <strain evidence="2">03-8</strain>
    </source>
</reference>
<feature type="region of interest" description="Disordered" evidence="1">
    <location>
        <begin position="1"/>
        <end position="40"/>
    </location>
</feature>
<feature type="region of interest" description="Disordered" evidence="1">
    <location>
        <begin position="384"/>
        <end position="428"/>
    </location>
</feature>
<feature type="region of interest" description="Disordered" evidence="1">
    <location>
        <begin position="164"/>
        <end position="242"/>
    </location>
</feature>
<feature type="compositionally biased region" description="Basic and acidic residues" evidence="1">
    <location>
        <begin position="384"/>
        <end position="409"/>
    </location>
</feature>
<proteinExistence type="predicted"/>
<accession>A0A194VUW8</accession>